<comment type="function">
    <text evidence="3">Facilitates protein transport into the nucleus. Interacts with various nucleoporins and with Ran-GDP. Could be part of a multicomponent system of cytosolic factors that assemble at the pore complex during nuclear import.</text>
</comment>
<dbReference type="FunFam" id="3.10.450.50:FF:000005">
    <property type="entry name" value="Nuclear transport factor 2"/>
    <property type="match status" value="1"/>
</dbReference>
<dbReference type="GO" id="GO:0051028">
    <property type="term" value="P:mRNA transport"/>
    <property type="evidence" value="ECO:0007669"/>
    <property type="project" value="UniProtKB-UniRule"/>
</dbReference>
<dbReference type="InterPro" id="IPR002075">
    <property type="entry name" value="NTF2_dom"/>
</dbReference>
<sequence length="125" mass="14030">MEEQVDSVGRAFVEHYYRLFDTDRPSLALLYKPNSMLTFEGQKFLGIDDITAKLIQLPFGQCHHMISTIDSQPSSPAGGIFVFVSGSLQLQGEGHPLRFSRMFHLTPTAEGSFSVLNDIFRLNYG</sequence>
<comment type="function">
    <text evidence="5">Has a role in nuclear-cytoplasmic transport of proteins and mRNAs.</text>
</comment>
<keyword evidence="8" id="KW-1185">Reference proteome</keyword>
<dbReference type="GO" id="GO:0006606">
    <property type="term" value="P:protein import into nucleus"/>
    <property type="evidence" value="ECO:0007669"/>
    <property type="project" value="UniProtKB-ARBA"/>
</dbReference>
<evidence type="ECO:0000313" key="8">
    <source>
        <dbReference type="Proteomes" id="UP001630127"/>
    </source>
</evidence>
<dbReference type="InterPro" id="IPR018222">
    <property type="entry name" value="Nuclear_transport_factor_2_euk"/>
</dbReference>
<keyword evidence="5" id="KW-0539">Nucleus</keyword>
<feature type="domain" description="NTF2" evidence="6">
    <location>
        <begin position="8"/>
        <end position="122"/>
    </location>
</feature>
<evidence type="ECO:0000256" key="5">
    <source>
        <dbReference type="RuleBase" id="RU369002"/>
    </source>
</evidence>
<dbReference type="InterPro" id="IPR032710">
    <property type="entry name" value="NTF2-like_dom_sf"/>
</dbReference>
<evidence type="ECO:0000256" key="1">
    <source>
        <dbReference type="ARBA" id="ARBA00004259"/>
    </source>
</evidence>
<dbReference type="SUPFAM" id="SSF54427">
    <property type="entry name" value="NTF2-like"/>
    <property type="match status" value="1"/>
</dbReference>
<evidence type="ECO:0000256" key="2">
    <source>
        <dbReference type="ARBA" id="ARBA00022490"/>
    </source>
</evidence>
<accession>A0ABD2ZV24</accession>
<organism evidence="7 8">
    <name type="scientific">Cinchona calisaya</name>
    <dbReference type="NCBI Taxonomy" id="153742"/>
    <lineage>
        <taxon>Eukaryota</taxon>
        <taxon>Viridiplantae</taxon>
        <taxon>Streptophyta</taxon>
        <taxon>Embryophyta</taxon>
        <taxon>Tracheophyta</taxon>
        <taxon>Spermatophyta</taxon>
        <taxon>Magnoliopsida</taxon>
        <taxon>eudicotyledons</taxon>
        <taxon>Gunneridae</taxon>
        <taxon>Pentapetalae</taxon>
        <taxon>asterids</taxon>
        <taxon>lamiids</taxon>
        <taxon>Gentianales</taxon>
        <taxon>Rubiaceae</taxon>
        <taxon>Cinchonoideae</taxon>
        <taxon>Cinchoneae</taxon>
        <taxon>Cinchona</taxon>
    </lineage>
</organism>
<comment type="subunit">
    <text evidence="4">Interacts with RAN1.</text>
</comment>
<dbReference type="GO" id="GO:0005635">
    <property type="term" value="C:nuclear envelope"/>
    <property type="evidence" value="ECO:0007669"/>
    <property type="project" value="UniProtKB-SubCell"/>
</dbReference>
<name>A0ABD2ZV24_9GENT</name>
<dbReference type="CDD" id="cd00780">
    <property type="entry name" value="NTF2"/>
    <property type="match status" value="1"/>
</dbReference>
<comment type="subcellular location">
    <subcellularLocation>
        <location evidence="5">Cytoplasm</location>
    </subcellularLocation>
    <subcellularLocation>
        <location evidence="5">Nucleus</location>
    </subcellularLocation>
    <subcellularLocation>
        <location evidence="1">Nucleus envelope</location>
    </subcellularLocation>
</comment>
<keyword evidence="5" id="KW-0813">Transport</keyword>
<dbReference type="Pfam" id="PF02136">
    <property type="entry name" value="NTF2"/>
    <property type="match status" value="1"/>
</dbReference>
<evidence type="ECO:0000256" key="4">
    <source>
        <dbReference type="ARBA" id="ARBA00062736"/>
    </source>
</evidence>
<gene>
    <name evidence="7" type="ORF">ACH5RR_014879</name>
</gene>
<evidence type="ECO:0000256" key="3">
    <source>
        <dbReference type="ARBA" id="ARBA00058161"/>
    </source>
</evidence>
<keyword evidence="2 5" id="KW-0963">Cytoplasm</keyword>
<comment type="caution">
    <text evidence="7">The sequence shown here is derived from an EMBL/GenBank/DDBJ whole genome shotgun (WGS) entry which is preliminary data.</text>
</comment>
<keyword evidence="5" id="KW-0653">Protein transport</keyword>
<dbReference type="InterPro" id="IPR045875">
    <property type="entry name" value="NTF2"/>
</dbReference>
<dbReference type="Gene3D" id="3.10.450.50">
    <property type="match status" value="1"/>
</dbReference>
<dbReference type="EMBL" id="JBJUIK010000007">
    <property type="protein sequence ID" value="KAL3522045.1"/>
    <property type="molecule type" value="Genomic_DNA"/>
</dbReference>
<evidence type="ECO:0000259" key="6">
    <source>
        <dbReference type="PROSITE" id="PS50177"/>
    </source>
</evidence>
<dbReference type="Proteomes" id="UP001630127">
    <property type="component" value="Unassembled WGS sequence"/>
</dbReference>
<proteinExistence type="predicted"/>
<dbReference type="AlphaFoldDB" id="A0ABD2ZV24"/>
<evidence type="ECO:0000313" key="7">
    <source>
        <dbReference type="EMBL" id="KAL3522045.1"/>
    </source>
</evidence>
<dbReference type="PROSITE" id="PS50177">
    <property type="entry name" value="NTF2_DOMAIN"/>
    <property type="match status" value="1"/>
</dbReference>
<dbReference type="PANTHER" id="PTHR12612">
    <property type="entry name" value="NUCLEAR TRANSPORT FACTOR 2"/>
    <property type="match status" value="1"/>
</dbReference>
<dbReference type="GO" id="GO:0005737">
    <property type="term" value="C:cytoplasm"/>
    <property type="evidence" value="ECO:0007669"/>
    <property type="project" value="UniProtKB-SubCell"/>
</dbReference>
<protein>
    <recommendedName>
        <fullName evidence="6">NTF2 domain-containing protein</fullName>
    </recommendedName>
</protein>
<reference evidence="7 8" key="1">
    <citation type="submission" date="2024-11" db="EMBL/GenBank/DDBJ databases">
        <title>A near-complete genome assembly of Cinchona calisaya.</title>
        <authorList>
            <person name="Lian D.C."/>
            <person name="Zhao X.W."/>
            <person name="Wei L."/>
        </authorList>
    </citation>
    <scope>NUCLEOTIDE SEQUENCE [LARGE SCALE GENOMIC DNA]</scope>
    <source>
        <tissue evidence="7">Nenye</tissue>
    </source>
</reference>